<dbReference type="AlphaFoldDB" id="A0A8H7ULF3"/>
<keyword evidence="14" id="KW-0496">Mitochondrion</keyword>
<proteinExistence type="inferred from homology"/>
<dbReference type="GO" id="GO:0003958">
    <property type="term" value="F:NADPH-hemoprotein reductase activity"/>
    <property type="evidence" value="ECO:0007669"/>
    <property type="project" value="UniProtKB-UniRule"/>
</dbReference>
<comment type="cofactor">
    <cofactor evidence="14">
        <name>FMN</name>
        <dbReference type="ChEBI" id="CHEBI:58210"/>
    </cofactor>
    <text evidence="14">Binds 1 FMN per monomer.</text>
</comment>
<organism evidence="17 18">
    <name type="scientific">Umbelopsis vinacea</name>
    <dbReference type="NCBI Taxonomy" id="44442"/>
    <lineage>
        <taxon>Eukaryota</taxon>
        <taxon>Fungi</taxon>
        <taxon>Fungi incertae sedis</taxon>
        <taxon>Mucoromycota</taxon>
        <taxon>Mucoromycotina</taxon>
        <taxon>Umbelopsidomycetes</taxon>
        <taxon>Umbelopsidales</taxon>
        <taxon>Umbelopsidaceae</taxon>
        <taxon>Umbelopsis</taxon>
    </lineage>
</organism>
<dbReference type="InterPro" id="IPR039261">
    <property type="entry name" value="FNR_nucleotide-bd"/>
</dbReference>
<comment type="caution">
    <text evidence="17">The sequence shown here is derived from an EMBL/GenBank/DDBJ whole genome shotgun (WGS) entry which is preliminary data.</text>
</comment>
<feature type="binding site" evidence="14">
    <location>
        <begin position="688"/>
        <end position="689"/>
    </location>
    <ligand>
        <name>NADP(+)</name>
        <dbReference type="ChEBI" id="CHEBI:58349"/>
    </ligand>
</feature>
<evidence type="ECO:0000256" key="13">
    <source>
        <dbReference type="ARBA" id="ARBA00023221"/>
    </source>
</evidence>
<keyword evidence="13 14" id="KW-0753">Steroid metabolism</keyword>
<sequence length="770" mass="87138">MMLFNHAKALFVRWRFDRHPQSSTQFLNHLNMTNPSPMLDTLDIVFLGTIGLGTVAWFARKQLFSRFSGASDSKSAASTATKTAPPIKRKERNFVKVMQDQVCDDTQMMFLRYRWSTELRTGWASSEKNLRWLYIVGRRVIFFYGSQTGTAEDYAARMAKECSQNYGISAMTADIEDYDLTYLDTMPEDCLAFFVLATYGEGEPTDNAVEFWDHLTGDDVVFSEGNEEEKPLKNLRYVVFGLGNKTYEHYNAVARQIDQKLTALGATRIGERGEGDDDGSLEEDFLAWQENMWPAFCEALGVDESNVDKERTAVFSVEELETVDEESVYHGELGEKSQRHYDAKKPFPAKVTMHDLFSNSDRHCLHVDIDISESPFKYLTGDHVAIWPTNSEVEVQRLAGVLGMAEKLDTIVMVKAVDDTASKKYPFPVPSSYRSIFRHYLDINVAPTRPLLASIAQFAPSEQGKAFLERLSKDKEEYKQVVADACRNLAEVLQLADGQAGAFSSIPFDYIVEGISRLQPRYYSISSSAMESPSVISATAVTLAYNPTSTPDRTVWGVGTNYLWALHQATYKDSDKGVYHPEYYVKGPRDAYFTDNVPRVPIHVRKSNFKLPRNPSVPVIMVGPGTGVAPFRGFVHERAFQKGHGKPVGTTLLFYGCRRSDEDFLYRDEWPGLFETLGGESRIITAFSREGAEKVYVQHRLRENAQQVWDLIDKQGAYIYVCGDAKHMAKDVQSSFIEFAQTYGGKDADQAEQYVKSLRSKGRYQEDVWS</sequence>
<dbReference type="Proteomes" id="UP000612746">
    <property type="component" value="Unassembled WGS sequence"/>
</dbReference>
<feature type="binding site" evidence="14">
    <location>
        <position position="769"/>
    </location>
    <ligand>
        <name>FAD</name>
        <dbReference type="ChEBI" id="CHEBI:57692"/>
    </ligand>
</feature>
<dbReference type="InterPro" id="IPR001709">
    <property type="entry name" value="Flavoprot_Pyr_Nucl_cyt_Rdtase"/>
</dbReference>
<keyword evidence="9 14" id="KW-0560">Oxidoreductase</keyword>
<comment type="similarity">
    <text evidence="14">In the C-terminal section; belongs to the flavoprotein pyridine nucleotide cytochrome reductase family.</text>
</comment>
<dbReference type="Gene3D" id="2.40.30.10">
    <property type="entry name" value="Translation factors"/>
    <property type="match status" value="1"/>
</dbReference>
<dbReference type="Gene3D" id="3.40.50.80">
    <property type="entry name" value="Nucleotide-binding domain of ferredoxin-NADP reductase (FNR) module"/>
    <property type="match status" value="1"/>
</dbReference>
<feature type="binding site" evidence="14">
    <location>
        <position position="731"/>
    </location>
    <ligand>
        <name>NADP(+)</name>
        <dbReference type="ChEBI" id="CHEBI:58349"/>
    </ligand>
</feature>
<dbReference type="Pfam" id="PF00258">
    <property type="entry name" value="Flavodoxin_1"/>
    <property type="match status" value="1"/>
</dbReference>
<feature type="binding site" evidence="14">
    <location>
        <begin position="146"/>
        <end position="151"/>
    </location>
    <ligand>
        <name>FMN</name>
        <dbReference type="ChEBI" id="CHEBI:58210"/>
    </ligand>
</feature>
<dbReference type="GO" id="GO:0005741">
    <property type="term" value="C:mitochondrial outer membrane"/>
    <property type="evidence" value="ECO:0007669"/>
    <property type="project" value="UniProtKB-SubCell"/>
</dbReference>
<accession>A0A8H7ULF3</accession>
<dbReference type="GO" id="GO:0006696">
    <property type="term" value="P:ergosterol biosynthetic process"/>
    <property type="evidence" value="ECO:0007669"/>
    <property type="project" value="UniProtKB-UniRule"/>
</dbReference>
<dbReference type="InterPro" id="IPR001094">
    <property type="entry name" value="Flavdoxin-like"/>
</dbReference>
<evidence type="ECO:0000256" key="14">
    <source>
        <dbReference type="HAMAP-Rule" id="MF_03212"/>
    </source>
</evidence>
<keyword evidence="14" id="KW-0444">Lipid biosynthesis</keyword>
<feature type="binding site" evidence="14">
    <location>
        <begin position="242"/>
        <end position="251"/>
    </location>
    <ligand>
        <name>FMN</name>
        <dbReference type="ChEBI" id="CHEBI:58210"/>
    </ligand>
</feature>
<comment type="subcellular location">
    <subcellularLocation>
        <location evidence="14">Endoplasmic reticulum membrane</location>
        <topology evidence="14">Single-pass membrane protein</topology>
        <orientation evidence="14">Cytoplasmic side</orientation>
    </subcellularLocation>
    <subcellularLocation>
        <location evidence="14">Mitochondrion outer membrane</location>
        <topology evidence="14">Single-pass membrane protein</topology>
        <orientation evidence="14">Cytoplasmic side</orientation>
    </subcellularLocation>
    <subcellularLocation>
        <location evidence="14">Cell membrane</location>
        <topology evidence="14">Single-pass membrane protein</topology>
        <orientation evidence="14">Cytoplasmic side</orientation>
    </subcellularLocation>
</comment>
<evidence type="ECO:0000256" key="11">
    <source>
        <dbReference type="ARBA" id="ARBA00023136"/>
    </source>
</evidence>
<feature type="binding site" evidence="14">
    <location>
        <begin position="197"/>
        <end position="200"/>
    </location>
    <ligand>
        <name>FMN</name>
        <dbReference type="ChEBI" id="CHEBI:58210"/>
    </ligand>
</feature>
<keyword evidence="2 14" id="KW-0288">FMN</keyword>
<feature type="binding site" evidence="14">
    <location>
        <begin position="521"/>
        <end position="524"/>
    </location>
    <ligand>
        <name>FAD</name>
        <dbReference type="ChEBI" id="CHEBI:57692"/>
    </ligand>
</feature>
<dbReference type="PANTHER" id="PTHR19384">
    <property type="entry name" value="NITRIC OXIDE SYNTHASE-RELATED"/>
    <property type="match status" value="1"/>
</dbReference>
<comment type="caution">
    <text evidence="14">Lacks conserved residue(s) required for the propagation of feature annotation.</text>
</comment>
<dbReference type="HAMAP" id="MF_03212">
    <property type="entry name" value="NCPR"/>
    <property type="match status" value="1"/>
</dbReference>
<dbReference type="SUPFAM" id="SSF52218">
    <property type="entry name" value="Flavoproteins"/>
    <property type="match status" value="1"/>
</dbReference>
<dbReference type="SUPFAM" id="SSF63380">
    <property type="entry name" value="Riboflavin synthase domain-like"/>
    <property type="match status" value="1"/>
</dbReference>
<dbReference type="PANTHER" id="PTHR19384:SF17">
    <property type="entry name" value="NADPH--CYTOCHROME P450 REDUCTASE"/>
    <property type="match status" value="1"/>
</dbReference>
<feature type="domain" description="FAD-binding FR-type" evidence="16">
    <location>
        <begin position="344"/>
        <end position="595"/>
    </location>
</feature>
<dbReference type="PROSITE" id="PS50902">
    <property type="entry name" value="FLAVODOXIN_LIKE"/>
    <property type="match status" value="1"/>
</dbReference>
<evidence type="ECO:0000256" key="3">
    <source>
        <dbReference type="ARBA" id="ARBA00022692"/>
    </source>
</evidence>
<feature type="domain" description="Flavodoxin-like" evidence="15">
    <location>
        <begin position="140"/>
        <end position="293"/>
    </location>
</feature>
<feature type="binding site" evidence="14">
    <location>
        <begin position="557"/>
        <end position="560"/>
    </location>
    <ligand>
        <name>FAD</name>
        <dbReference type="ChEBI" id="CHEBI:57692"/>
    </ligand>
</feature>
<evidence type="ECO:0000256" key="5">
    <source>
        <dbReference type="ARBA" id="ARBA00022827"/>
    </source>
</evidence>
<evidence type="ECO:0000256" key="1">
    <source>
        <dbReference type="ARBA" id="ARBA00022630"/>
    </source>
</evidence>
<dbReference type="GO" id="GO:0005789">
    <property type="term" value="C:endoplasmic reticulum membrane"/>
    <property type="evidence" value="ECO:0007669"/>
    <property type="project" value="UniProtKB-SubCell"/>
</dbReference>
<name>A0A8H7ULF3_9FUNG</name>
<dbReference type="InterPro" id="IPR017927">
    <property type="entry name" value="FAD-bd_FR_type"/>
</dbReference>
<gene>
    <name evidence="17" type="ORF">INT44_005209</name>
</gene>
<dbReference type="OrthoDB" id="1856718at2759"/>
<evidence type="ECO:0000313" key="17">
    <source>
        <dbReference type="EMBL" id="KAG2187520.1"/>
    </source>
</evidence>
<dbReference type="InterPro" id="IPR008254">
    <property type="entry name" value="Flavodoxin/NO_synth"/>
</dbReference>
<dbReference type="Pfam" id="PF00667">
    <property type="entry name" value="FAD_binding_1"/>
    <property type="match status" value="1"/>
</dbReference>
<evidence type="ECO:0000256" key="9">
    <source>
        <dbReference type="ARBA" id="ARBA00023002"/>
    </source>
</evidence>
<keyword evidence="14" id="KW-1000">Mitochondrion outer membrane</keyword>
<dbReference type="CDD" id="cd06204">
    <property type="entry name" value="CYPOR"/>
    <property type="match status" value="1"/>
</dbReference>
<dbReference type="GO" id="GO:0005886">
    <property type="term" value="C:plasma membrane"/>
    <property type="evidence" value="ECO:0007669"/>
    <property type="project" value="UniProtKB-SubCell"/>
</dbReference>
<dbReference type="PRINTS" id="PR00371">
    <property type="entry name" value="FPNCR"/>
</dbReference>
<feature type="binding site" evidence="14">
    <location>
        <begin position="539"/>
        <end position="541"/>
    </location>
    <ligand>
        <name>FAD</name>
        <dbReference type="ChEBI" id="CHEBI:57692"/>
    </ligand>
</feature>
<feature type="binding site" evidence="14">
    <location>
        <position position="277"/>
    </location>
    <ligand>
        <name>FMN</name>
        <dbReference type="ChEBI" id="CHEBI:58210"/>
    </ligand>
</feature>
<dbReference type="SUPFAM" id="SSF52343">
    <property type="entry name" value="Ferredoxin reductase-like, C-terminal NADP-linked domain"/>
    <property type="match status" value="1"/>
</dbReference>
<dbReference type="EC" id="1.6.2.4" evidence="14"/>
<keyword evidence="14" id="KW-1003">Cell membrane</keyword>
<feature type="binding site" evidence="14">
    <location>
        <position position="545"/>
    </location>
    <ligand>
        <name>FAD</name>
        <dbReference type="ChEBI" id="CHEBI:57692"/>
    </ligand>
</feature>
<dbReference type="FunFam" id="3.40.50.80:FF:000001">
    <property type="entry name" value="NADPH--cytochrome P450 reductase 1"/>
    <property type="match status" value="1"/>
</dbReference>
<feature type="binding site" evidence="14">
    <location>
        <position position="626"/>
    </location>
    <ligand>
        <name>NADP(+)</name>
        <dbReference type="ChEBI" id="CHEBI:58349"/>
    </ligand>
</feature>
<dbReference type="InterPro" id="IPR023208">
    <property type="entry name" value="P450R"/>
</dbReference>
<keyword evidence="6 14" id="KW-0521">NADP</keyword>
<dbReference type="Pfam" id="PF00175">
    <property type="entry name" value="NAD_binding_1"/>
    <property type="match status" value="1"/>
</dbReference>
<evidence type="ECO:0000256" key="10">
    <source>
        <dbReference type="ARBA" id="ARBA00023011"/>
    </source>
</evidence>
<dbReference type="InterPro" id="IPR029039">
    <property type="entry name" value="Flavoprotein-like_sf"/>
</dbReference>
<keyword evidence="4 14" id="KW-0256">Endoplasmic reticulum</keyword>
<feature type="binding site" evidence="14">
    <location>
        <position position="362"/>
    </location>
    <ligand>
        <name>NADP(+)</name>
        <dbReference type="ChEBI" id="CHEBI:58349"/>
    </ligand>
</feature>
<keyword evidence="12 14" id="KW-1207">Sterol metabolism</keyword>
<keyword evidence="7 14" id="KW-0752">Steroid biosynthesis</keyword>
<dbReference type="PRINTS" id="PR00369">
    <property type="entry name" value="FLAVODOXIN"/>
</dbReference>
<keyword evidence="3" id="KW-0812">Transmembrane</keyword>
<feature type="binding site" evidence="14">
    <location>
        <begin position="694"/>
        <end position="698"/>
    </location>
    <ligand>
        <name>NADP(+)</name>
        <dbReference type="ChEBI" id="CHEBI:58349"/>
    </ligand>
</feature>
<dbReference type="Gene3D" id="3.40.50.360">
    <property type="match status" value="1"/>
</dbReference>
<evidence type="ECO:0000256" key="8">
    <source>
        <dbReference type="ARBA" id="ARBA00022989"/>
    </source>
</evidence>
<evidence type="ECO:0000256" key="2">
    <source>
        <dbReference type="ARBA" id="ARBA00022643"/>
    </source>
</evidence>
<keyword evidence="1 14" id="KW-0285">Flavoprotein</keyword>
<dbReference type="PROSITE" id="PS51384">
    <property type="entry name" value="FAD_FR"/>
    <property type="match status" value="1"/>
</dbReference>
<comment type="cofactor">
    <cofactor evidence="14">
        <name>FAD</name>
        <dbReference type="ChEBI" id="CHEBI:57692"/>
    </cofactor>
    <text evidence="14">Binds 1 FAD per monomer.</text>
</comment>
<evidence type="ECO:0000259" key="16">
    <source>
        <dbReference type="PROSITE" id="PS51384"/>
    </source>
</evidence>
<dbReference type="EMBL" id="JAEPRA010000003">
    <property type="protein sequence ID" value="KAG2187520.1"/>
    <property type="molecule type" value="Genomic_DNA"/>
</dbReference>
<dbReference type="FunFam" id="3.40.50.360:FF:000024">
    <property type="entry name" value="NADPH--cytochrome P450 reductase"/>
    <property type="match status" value="1"/>
</dbReference>
<comment type="similarity">
    <text evidence="14">Belongs to the NADPH--cytochrome P450 reductase family.</text>
</comment>
<keyword evidence="14" id="KW-0443">Lipid metabolism</keyword>
<reference evidence="17" key="1">
    <citation type="submission" date="2020-12" db="EMBL/GenBank/DDBJ databases">
        <title>Metabolic potential, ecology and presence of endohyphal bacteria is reflected in genomic diversity of Mucoromycotina.</title>
        <authorList>
            <person name="Muszewska A."/>
            <person name="Okrasinska A."/>
            <person name="Steczkiewicz K."/>
            <person name="Drgas O."/>
            <person name="Orlowska M."/>
            <person name="Perlinska-Lenart U."/>
            <person name="Aleksandrzak-Piekarczyk T."/>
            <person name="Szatraj K."/>
            <person name="Zielenkiewicz U."/>
            <person name="Pilsyk S."/>
            <person name="Malc E."/>
            <person name="Mieczkowski P."/>
            <person name="Kruszewska J.S."/>
            <person name="Biernat P."/>
            <person name="Pawlowska J."/>
        </authorList>
    </citation>
    <scope>NUCLEOTIDE SEQUENCE</scope>
    <source>
        <strain evidence="17">WA0000051536</strain>
    </source>
</reference>
<evidence type="ECO:0000256" key="12">
    <source>
        <dbReference type="ARBA" id="ARBA00023166"/>
    </source>
</evidence>
<protein>
    <recommendedName>
        <fullName evidence="14">NADPH--cytochrome P450 reductase</fullName>
        <shortName evidence="14">CPR</shortName>
        <shortName evidence="14">P450R</shortName>
        <ecNumber evidence="14">1.6.2.4</ecNumber>
    </recommendedName>
</protein>
<comment type="similarity">
    <text evidence="14">In the N-terminal section; belongs to the flavodoxin family.</text>
</comment>
<dbReference type="InterPro" id="IPR003097">
    <property type="entry name" value="CysJ-like_FAD-binding"/>
</dbReference>
<dbReference type="Gene3D" id="1.20.990.10">
    <property type="entry name" value="NADPH-cytochrome p450 Reductase, Chain A, domain 3"/>
    <property type="match status" value="1"/>
</dbReference>
<dbReference type="InterPro" id="IPR017938">
    <property type="entry name" value="Riboflavin_synthase-like_b-brl"/>
</dbReference>
<keyword evidence="8" id="KW-1133">Transmembrane helix</keyword>
<dbReference type="GO" id="GO:0010181">
    <property type="term" value="F:FMN binding"/>
    <property type="evidence" value="ECO:0007669"/>
    <property type="project" value="UniProtKB-UniRule"/>
</dbReference>
<evidence type="ECO:0000313" key="18">
    <source>
        <dbReference type="Proteomes" id="UP000612746"/>
    </source>
</evidence>
<keyword evidence="11 14" id="KW-0472">Membrane</keyword>
<keyword evidence="18" id="KW-1185">Reference proteome</keyword>
<evidence type="ECO:0000256" key="7">
    <source>
        <dbReference type="ARBA" id="ARBA00022955"/>
    </source>
</evidence>
<keyword evidence="5 14" id="KW-0274">FAD</keyword>
<keyword evidence="10 14" id="KW-0756">Sterol biosynthesis</keyword>
<evidence type="ECO:0000259" key="15">
    <source>
        <dbReference type="PROSITE" id="PS50902"/>
    </source>
</evidence>
<dbReference type="GO" id="GO:0005829">
    <property type="term" value="C:cytosol"/>
    <property type="evidence" value="ECO:0007669"/>
    <property type="project" value="TreeGrafter"/>
</dbReference>
<evidence type="ECO:0000256" key="4">
    <source>
        <dbReference type="ARBA" id="ARBA00022824"/>
    </source>
</evidence>
<dbReference type="InterPro" id="IPR001433">
    <property type="entry name" value="OxRdtase_FAD/NAD-bd"/>
</dbReference>
<dbReference type="InterPro" id="IPR023173">
    <property type="entry name" value="NADPH_Cyt_P450_Rdtase_alpha"/>
</dbReference>
<dbReference type="GO" id="GO:0050661">
    <property type="term" value="F:NADP binding"/>
    <property type="evidence" value="ECO:0007669"/>
    <property type="project" value="UniProtKB-UniRule"/>
</dbReference>
<comment type="catalytic activity">
    <reaction evidence="14">
        <text>2 oxidized [cytochrome P450] + NADPH = 2 reduced [cytochrome P450] + NADP(+) + H(+)</text>
        <dbReference type="Rhea" id="RHEA:24040"/>
        <dbReference type="Rhea" id="RHEA-COMP:14627"/>
        <dbReference type="Rhea" id="RHEA-COMP:14628"/>
        <dbReference type="ChEBI" id="CHEBI:15378"/>
        <dbReference type="ChEBI" id="CHEBI:55376"/>
        <dbReference type="ChEBI" id="CHEBI:57783"/>
        <dbReference type="ChEBI" id="CHEBI:58349"/>
        <dbReference type="ChEBI" id="CHEBI:60344"/>
        <dbReference type="EC" id="1.6.2.4"/>
    </reaction>
</comment>
<evidence type="ECO:0000256" key="6">
    <source>
        <dbReference type="ARBA" id="ARBA00022857"/>
    </source>
</evidence>
<dbReference type="GO" id="GO:0050660">
    <property type="term" value="F:flavin adenine dinucleotide binding"/>
    <property type="evidence" value="ECO:0007669"/>
    <property type="project" value="UniProtKB-UniRule"/>
</dbReference>
<comment type="function">
    <text evidence="14">This enzyme is required for electron transfer from NADP to cytochrome P450 in microsomes. It can also provide electron transfer to heme oxygenase and cytochrome B5. Involved in ergosterol biosynthesis.</text>
</comment>